<dbReference type="RefSeq" id="WP_337675510.1">
    <property type="nucleotide sequence ID" value="NZ_JAVSGH010000180.1"/>
</dbReference>
<comment type="caution">
    <text evidence="7">The sequence shown here is derived from an EMBL/GenBank/DDBJ whole genome shotgun (WGS) entry which is preliminary data.</text>
</comment>
<organism evidence="7 8">
    <name type="scientific">Streptomyces althioticus subsp. attaecolombicae</name>
    <dbReference type="NCBI Taxonomy" id="3075534"/>
    <lineage>
        <taxon>Bacteria</taxon>
        <taxon>Bacillati</taxon>
        <taxon>Actinomycetota</taxon>
        <taxon>Actinomycetes</taxon>
        <taxon>Kitasatosporales</taxon>
        <taxon>Streptomycetaceae</taxon>
        <taxon>Streptomyces</taxon>
        <taxon>Streptomyces althioticus group</taxon>
    </lineage>
</organism>
<dbReference type="PANTHER" id="PTHR33217">
    <property type="entry name" value="TRANSPOSASE FOR INSERTION SEQUENCE ELEMENT IS1081"/>
    <property type="match status" value="1"/>
</dbReference>
<feature type="non-terminal residue" evidence="7">
    <location>
        <position position="1"/>
    </location>
</feature>
<protein>
    <recommendedName>
        <fullName evidence="6">Mutator family transposase</fullName>
    </recommendedName>
</protein>
<keyword evidence="6" id="KW-0814">Transposable element</keyword>
<dbReference type="PANTHER" id="PTHR33217:SF8">
    <property type="entry name" value="MUTATOR FAMILY TRANSPOSASE"/>
    <property type="match status" value="1"/>
</dbReference>
<reference evidence="7" key="1">
    <citation type="submission" date="2024-05" db="EMBL/GenBank/DDBJ databases">
        <title>30 novel species of actinomycetes from the DSMZ collection.</title>
        <authorList>
            <person name="Nouioui I."/>
        </authorList>
    </citation>
    <scope>NUCLEOTIDE SEQUENCE</scope>
    <source>
        <strain evidence="7">DSM 41972</strain>
    </source>
</reference>
<comment type="similarity">
    <text evidence="2 6">Belongs to the transposase mutator family.</text>
</comment>
<keyword evidence="4 6" id="KW-0238">DNA-binding</keyword>
<keyword evidence="5 6" id="KW-0233">DNA recombination</keyword>
<dbReference type="InterPro" id="IPR001207">
    <property type="entry name" value="Transposase_mutator"/>
</dbReference>
<evidence type="ECO:0000256" key="4">
    <source>
        <dbReference type="ARBA" id="ARBA00023125"/>
    </source>
</evidence>
<evidence type="ECO:0000256" key="1">
    <source>
        <dbReference type="ARBA" id="ARBA00002190"/>
    </source>
</evidence>
<proteinExistence type="inferred from homology"/>
<dbReference type="EMBL" id="JAVSGH010000180">
    <property type="protein sequence ID" value="MDT3729005.1"/>
    <property type="molecule type" value="Genomic_DNA"/>
</dbReference>
<evidence type="ECO:0000256" key="2">
    <source>
        <dbReference type="ARBA" id="ARBA00010961"/>
    </source>
</evidence>
<evidence type="ECO:0000256" key="3">
    <source>
        <dbReference type="ARBA" id="ARBA00022578"/>
    </source>
</evidence>
<gene>
    <name evidence="7" type="ORF">ROS62_30765</name>
</gene>
<evidence type="ECO:0000313" key="7">
    <source>
        <dbReference type="EMBL" id="MDT3729005.1"/>
    </source>
</evidence>
<keyword evidence="3 6" id="KW-0815">Transposition</keyword>
<accession>A0ABU3I7R1</accession>
<evidence type="ECO:0000256" key="6">
    <source>
        <dbReference type="RuleBase" id="RU365089"/>
    </source>
</evidence>
<dbReference type="Pfam" id="PF00872">
    <property type="entry name" value="Transposase_mut"/>
    <property type="match status" value="1"/>
</dbReference>
<evidence type="ECO:0000256" key="5">
    <source>
        <dbReference type="ARBA" id="ARBA00023172"/>
    </source>
</evidence>
<feature type="non-terminal residue" evidence="7">
    <location>
        <position position="86"/>
    </location>
</feature>
<evidence type="ECO:0000313" key="8">
    <source>
        <dbReference type="Proteomes" id="UP001181313"/>
    </source>
</evidence>
<keyword evidence="8" id="KW-1185">Reference proteome</keyword>
<name>A0ABU3I7R1_9ACTN</name>
<sequence>RTRVWTVWPRTTVQTCVVPLLRNSFRCAARQDRDKIAKLLKPVCTAATEDAALERFAEFADAWGRKYPAIVRLWENAWEEFTPFLR</sequence>
<dbReference type="Proteomes" id="UP001181313">
    <property type="component" value="Unassembled WGS sequence"/>
</dbReference>
<comment type="function">
    <text evidence="1 6">Required for the transposition of the insertion element.</text>
</comment>